<dbReference type="Pfam" id="PF05134">
    <property type="entry name" value="T2SSL"/>
    <property type="match status" value="1"/>
</dbReference>
<accession>A0A1J5PYT9</accession>
<gene>
    <name evidence="2" type="ORF">GALL_479440</name>
</gene>
<dbReference type="SUPFAM" id="SSF53067">
    <property type="entry name" value="Actin-like ATPase domain"/>
    <property type="match status" value="1"/>
</dbReference>
<dbReference type="InterPro" id="IPR043129">
    <property type="entry name" value="ATPase_NBD"/>
</dbReference>
<organism evidence="2">
    <name type="scientific">mine drainage metagenome</name>
    <dbReference type="NCBI Taxonomy" id="410659"/>
    <lineage>
        <taxon>unclassified sequences</taxon>
        <taxon>metagenomes</taxon>
        <taxon>ecological metagenomes</taxon>
    </lineage>
</organism>
<dbReference type="EMBL" id="MLJW01004201">
    <property type="protein sequence ID" value="OIQ70443.1"/>
    <property type="molecule type" value="Genomic_DNA"/>
</dbReference>
<reference evidence="2" key="1">
    <citation type="submission" date="2016-10" db="EMBL/GenBank/DDBJ databases">
        <title>Sequence of Gallionella enrichment culture.</title>
        <authorList>
            <person name="Poehlein A."/>
            <person name="Muehling M."/>
            <person name="Daniel R."/>
        </authorList>
    </citation>
    <scope>NUCLEOTIDE SEQUENCE</scope>
</reference>
<comment type="caution">
    <text evidence="2">The sequence shown here is derived from an EMBL/GenBank/DDBJ whole genome shotgun (WGS) entry which is preliminary data.</text>
</comment>
<dbReference type="GO" id="GO:0015628">
    <property type="term" value="P:protein secretion by the type II secretion system"/>
    <property type="evidence" value="ECO:0007669"/>
    <property type="project" value="InterPro"/>
</dbReference>
<evidence type="ECO:0000313" key="2">
    <source>
        <dbReference type="EMBL" id="OIQ70443.1"/>
    </source>
</evidence>
<dbReference type="Gene3D" id="3.30.420.380">
    <property type="match status" value="1"/>
</dbReference>
<protein>
    <submittedName>
        <fullName evidence="2">GspL periplasmic domain protein</fullName>
    </submittedName>
</protein>
<proteinExistence type="predicted"/>
<name>A0A1J5PYT9_9ZZZZ</name>
<dbReference type="InterPro" id="IPR007812">
    <property type="entry name" value="T2SS_protein-GspL"/>
</dbReference>
<evidence type="ECO:0000259" key="1">
    <source>
        <dbReference type="Pfam" id="PF05134"/>
    </source>
</evidence>
<feature type="domain" description="GspL cytoplasmic actin-ATPase-like" evidence="1">
    <location>
        <begin position="46"/>
        <end position="147"/>
    </location>
</feature>
<dbReference type="GO" id="GO:0015627">
    <property type="term" value="C:type II protein secretion system complex"/>
    <property type="evidence" value="ECO:0007669"/>
    <property type="project" value="InterPro"/>
</dbReference>
<dbReference type="InterPro" id="IPR024230">
    <property type="entry name" value="GspL_cyto_dom"/>
</dbReference>
<dbReference type="AlphaFoldDB" id="A0A1J5PYT9"/>
<dbReference type="NCBIfam" id="TIGR01709">
    <property type="entry name" value="typeII_sec_gspL"/>
    <property type="match status" value="1"/>
</dbReference>
<dbReference type="GO" id="GO:0009276">
    <property type="term" value="C:Gram-negative-bacterium-type cell wall"/>
    <property type="evidence" value="ECO:0007669"/>
    <property type="project" value="InterPro"/>
</dbReference>
<sequence>MSLLIITLPLESLDASALFDCVQGSAAGTVTSHALVPLALLPALDRQTEVVALVPLAALSWHRVQLPKGSLPRTSLAGRSSTRLRAILDGLLEDQLLDDLAQLHLALQPQPQVNEPVWVAVCDRVWLKTALAALAQAGYNAVRIVPESSPQALGQAIEVSGEPDRPRVAGLCGPTGILACALSGVAVAMLMPDAPVLAEPAVAGIAEQLFARPVTLQQHSERLLQAASTAWDLAQFEFTNAERDPRWASLAQGLQSFARSAKWRAARWVLALLVVGQLVGINAWAWRTRSNQEAQRQAIRAVLSQTFPKVAVVVDAPLQMAREVAALQRASGNAAGTDLESILSAFSAKAPDGYTPTTIEYVANELRLSGPPMAAQDQARVTDALTAQGLLASVHGEQWLIRPGVAP</sequence>